<feature type="compositionally biased region" description="Polar residues" evidence="3">
    <location>
        <begin position="10"/>
        <end position="19"/>
    </location>
</feature>
<dbReference type="GO" id="GO:0016020">
    <property type="term" value="C:membrane"/>
    <property type="evidence" value="ECO:0007669"/>
    <property type="project" value="UniProtKB-SubCell"/>
</dbReference>
<evidence type="ECO:0008006" key="7">
    <source>
        <dbReference type="Google" id="ProtNLM"/>
    </source>
</evidence>
<evidence type="ECO:0000256" key="1">
    <source>
        <dbReference type="ARBA" id="ARBA00004370"/>
    </source>
</evidence>
<comment type="caution">
    <text evidence="5">The sequence shown here is derived from an EMBL/GenBank/DDBJ whole genome shotgun (WGS) entry which is preliminary data.</text>
</comment>
<accession>A0A1E3SUH5</accession>
<keyword evidence="2 4" id="KW-0472">Membrane</keyword>
<comment type="subcellular location">
    <subcellularLocation>
        <location evidence="1">Membrane</location>
    </subcellularLocation>
</comment>
<evidence type="ECO:0000256" key="4">
    <source>
        <dbReference type="SAM" id="Phobius"/>
    </source>
</evidence>
<evidence type="ECO:0000256" key="3">
    <source>
        <dbReference type="SAM" id="MobiDB-lite"/>
    </source>
</evidence>
<dbReference type="PANTHER" id="PTHR37042:SF4">
    <property type="entry name" value="OUTER MEMBRANE PROTEIN RV1973"/>
    <property type="match status" value="1"/>
</dbReference>
<name>A0A1E3SUH5_9MYCO</name>
<keyword evidence="4" id="KW-1133">Transmembrane helix</keyword>
<organism evidence="5 6">
    <name type="scientific">Mycobacterium sherrisii</name>
    <dbReference type="NCBI Taxonomy" id="243061"/>
    <lineage>
        <taxon>Bacteria</taxon>
        <taxon>Bacillati</taxon>
        <taxon>Actinomycetota</taxon>
        <taxon>Actinomycetes</taxon>
        <taxon>Mycobacteriales</taxon>
        <taxon>Mycobacteriaceae</taxon>
        <taxon>Mycobacterium</taxon>
        <taxon>Mycobacterium simiae complex</taxon>
    </lineage>
</organism>
<sequence length="229" mass="24284">MAENADAANRQLNVATTAAGTALAEDGDRDRDRASGRDDDGDAEQVSDSSDDAVSADDLEDGRSAKRPRNVMRLAATVGVVMIAATGGLGAWLITQAVKTDHQLERRALFLSVARQGALNLTTIKAAEIDADVQRILDSSTGVFHDDFQKRSQPFVGLVKQTQASSEGTVTEAGVESMTDETAQVLVAVSVKTTTPGAPPDQQPRLWRMRLHVQQVGGSAKVSDVVFVP</sequence>
<reference evidence="6" key="1">
    <citation type="submission" date="2016-09" db="EMBL/GenBank/DDBJ databases">
        <authorList>
            <person name="Greninger A.L."/>
            <person name="Jerome K.R."/>
            <person name="Mcnair B."/>
            <person name="Wallis C."/>
            <person name="Fang F."/>
        </authorList>
    </citation>
    <scope>NUCLEOTIDE SEQUENCE [LARGE SCALE GENOMIC DNA]</scope>
    <source>
        <strain evidence="6">BC1_M4</strain>
    </source>
</reference>
<evidence type="ECO:0000313" key="5">
    <source>
        <dbReference type="EMBL" id="ODR05158.1"/>
    </source>
</evidence>
<dbReference type="PANTHER" id="PTHR37042">
    <property type="entry name" value="OUTER MEMBRANE PROTEIN RV1973"/>
    <property type="match status" value="1"/>
</dbReference>
<feature type="compositionally biased region" description="Basic and acidic residues" evidence="3">
    <location>
        <begin position="26"/>
        <end position="38"/>
    </location>
</feature>
<gene>
    <name evidence="5" type="ORF">BHQ21_15400</name>
</gene>
<feature type="transmembrane region" description="Helical" evidence="4">
    <location>
        <begin position="74"/>
        <end position="94"/>
    </location>
</feature>
<evidence type="ECO:0000313" key="6">
    <source>
        <dbReference type="Proteomes" id="UP000094224"/>
    </source>
</evidence>
<evidence type="ECO:0000256" key="2">
    <source>
        <dbReference type="ARBA" id="ARBA00023136"/>
    </source>
</evidence>
<protein>
    <recommendedName>
        <fullName evidence="7">Mammalian cell entry protein</fullName>
    </recommendedName>
</protein>
<dbReference type="OrthoDB" id="4774723at2"/>
<dbReference type="RefSeq" id="WP_069401157.1">
    <property type="nucleotide sequence ID" value="NZ_JACKTB010000106.1"/>
</dbReference>
<dbReference type="Proteomes" id="UP000094224">
    <property type="component" value="Unassembled WGS sequence"/>
</dbReference>
<dbReference type="EMBL" id="MIHC01000025">
    <property type="protein sequence ID" value="ODR05158.1"/>
    <property type="molecule type" value="Genomic_DNA"/>
</dbReference>
<feature type="compositionally biased region" description="Acidic residues" evidence="3">
    <location>
        <begin position="39"/>
        <end position="60"/>
    </location>
</feature>
<keyword evidence="4" id="KW-0812">Transmembrane</keyword>
<keyword evidence="6" id="KW-1185">Reference proteome</keyword>
<proteinExistence type="predicted"/>
<dbReference type="AlphaFoldDB" id="A0A1E3SUH5"/>
<feature type="region of interest" description="Disordered" evidence="3">
    <location>
        <begin position="1"/>
        <end position="64"/>
    </location>
</feature>